<accession>A0ABN5B449</accession>
<sequence length="476" mass="52457">MNQPESPDRRLDGWKSIAGYFRRDRTTVMRWARERDLPVHRLPGGKQGSVFAYERELATWARRAEQDDLADAPAAPEPEAPLPASSAPPPSAPQTQSLGTDAPSQSSRRWLWPSLGAVALAGVLAVSLPMLGGAQSPGEPRSEQIVPLPRDPKVASDYVAARDLWARRTPAALSRAIGLYERVIAADPEFAPAYAGLAEAWLITREYGAATESRAYSAAKSAVEQALKLDSRLPAAHRANGFIQYWWSYDAQRAVNSFQRALTLDPHDGLSHFWYANVLADLGQDAAAQREYDTAQLLLPGTPAIAIERACAHWQAGRDRRALIELNQLKAQYPDDATIRNCLAWAHISRGDIRAYAREFGELARLRKVPELLALAKKLDTAVVRNPATAHLVLVADAQREFAAGERKTRMTPAFQASSMGDRETLVALLRQAAMLGERWYSATLNKRIAQQWQGDAEVQALLNKVVIATPKVRLT</sequence>
<feature type="region of interest" description="Disordered" evidence="1">
    <location>
        <begin position="62"/>
        <end position="107"/>
    </location>
</feature>
<evidence type="ECO:0000256" key="1">
    <source>
        <dbReference type="SAM" id="MobiDB-lite"/>
    </source>
</evidence>
<proteinExistence type="predicted"/>
<dbReference type="RefSeq" id="WP_117352372.1">
    <property type="nucleotide sequence ID" value="NZ_CP020083.1"/>
</dbReference>
<dbReference type="Proteomes" id="UP000258016">
    <property type="component" value="Chromosome"/>
</dbReference>
<name>A0ABN5B449_9SPHN</name>
<protein>
    <recommendedName>
        <fullName evidence="4">Tetratricopeptide repeat protein</fullName>
    </recommendedName>
</protein>
<dbReference type="InterPro" id="IPR011990">
    <property type="entry name" value="TPR-like_helical_dom_sf"/>
</dbReference>
<dbReference type="GeneID" id="303486059"/>
<gene>
    <name evidence="2" type="ORF">B5J99_10805</name>
</gene>
<organism evidence="2 3">
    <name type="scientific">Blastomonas fulva</name>
    <dbReference type="NCBI Taxonomy" id="1550728"/>
    <lineage>
        <taxon>Bacteria</taxon>
        <taxon>Pseudomonadati</taxon>
        <taxon>Pseudomonadota</taxon>
        <taxon>Alphaproteobacteria</taxon>
        <taxon>Sphingomonadales</taxon>
        <taxon>Sphingomonadaceae</taxon>
        <taxon>Blastomonas</taxon>
    </lineage>
</organism>
<dbReference type="SUPFAM" id="SSF48452">
    <property type="entry name" value="TPR-like"/>
    <property type="match status" value="1"/>
</dbReference>
<feature type="compositionally biased region" description="Polar residues" evidence="1">
    <location>
        <begin position="95"/>
        <end position="107"/>
    </location>
</feature>
<evidence type="ECO:0000313" key="3">
    <source>
        <dbReference type="Proteomes" id="UP000258016"/>
    </source>
</evidence>
<evidence type="ECO:0008006" key="4">
    <source>
        <dbReference type="Google" id="ProtNLM"/>
    </source>
</evidence>
<evidence type="ECO:0000313" key="2">
    <source>
        <dbReference type="EMBL" id="ASR51890.1"/>
    </source>
</evidence>
<feature type="compositionally biased region" description="Pro residues" evidence="1">
    <location>
        <begin position="75"/>
        <end position="92"/>
    </location>
</feature>
<keyword evidence="3" id="KW-1185">Reference proteome</keyword>
<reference evidence="2 3" key="1">
    <citation type="submission" date="2017-03" db="EMBL/GenBank/DDBJ databases">
        <title>Complete genome sequence of Blastomonas fulva degrading microcsystin LR.</title>
        <authorList>
            <person name="Lee H.-g."/>
            <person name="Jin L."/>
            <person name="oh H.-M."/>
        </authorList>
    </citation>
    <scope>NUCLEOTIDE SEQUENCE [LARGE SCALE GENOMIC DNA]</scope>
    <source>
        <strain evidence="2 3">T2</strain>
    </source>
</reference>
<dbReference type="Gene3D" id="1.25.40.10">
    <property type="entry name" value="Tetratricopeptide repeat domain"/>
    <property type="match status" value="1"/>
</dbReference>
<dbReference type="EMBL" id="CP020083">
    <property type="protein sequence ID" value="ASR51890.1"/>
    <property type="molecule type" value="Genomic_DNA"/>
</dbReference>